<evidence type="ECO:0000313" key="2">
    <source>
        <dbReference type="Proteomes" id="UP000593561"/>
    </source>
</evidence>
<dbReference type="Proteomes" id="UP000593561">
    <property type="component" value="Unassembled WGS sequence"/>
</dbReference>
<evidence type="ECO:0000313" key="1">
    <source>
        <dbReference type="EMBL" id="MBA0636166.1"/>
    </source>
</evidence>
<name>A0A7J8TDC1_GOSDV</name>
<sequence length="105" mass="12039">MSFKEELLTNLTTMSSISMVLKSIGIDHIIVETDYLQVIFGLNDSVKDISYFGMLISDHKALASQGCYQIYWESFPDNFVMIKHCDDVHKIKLRDNDDKKDSELG</sequence>
<accession>A0A7J8TDC1</accession>
<protein>
    <submittedName>
        <fullName evidence="1">Uncharacterized protein</fullName>
    </submittedName>
</protein>
<proteinExistence type="predicted"/>
<comment type="caution">
    <text evidence="1">The sequence shown here is derived from an EMBL/GenBank/DDBJ whole genome shotgun (WGS) entry which is preliminary data.</text>
</comment>
<organism evidence="1 2">
    <name type="scientific">Gossypium davidsonii</name>
    <name type="common">Davidson's cotton</name>
    <name type="synonym">Gossypium klotzschianum subsp. davidsonii</name>
    <dbReference type="NCBI Taxonomy" id="34287"/>
    <lineage>
        <taxon>Eukaryota</taxon>
        <taxon>Viridiplantae</taxon>
        <taxon>Streptophyta</taxon>
        <taxon>Embryophyta</taxon>
        <taxon>Tracheophyta</taxon>
        <taxon>Spermatophyta</taxon>
        <taxon>Magnoliopsida</taxon>
        <taxon>eudicotyledons</taxon>
        <taxon>Gunneridae</taxon>
        <taxon>Pentapetalae</taxon>
        <taxon>rosids</taxon>
        <taxon>malvids</taxon>
        <taxon>Malvales</taxon>
        <taxon>Malvaceae</taxon>
        <taxon>Malvoideae</taxon>
        <taxon>Gossypium</taxon>
    </lineage>
</organism>
<dbReference type="AlphaFoldDB" id="A0A7J8TDC1"/>
<dbReference type="EMBL" id="JABFAC010244719">
    <property type="protein sequence ID" value="MBA0636166.1"/>
    <property type="molecule type" value="Genomic_DNA"/>
</dbReference>
<reference evidence="1 2" key="1">
    <citation type="journal article" date="2019" name="Genome Biol. Evol.">
        <title>Insights into the evolution of the New World diploid cottons (Gossypium, subgenus Houzingenia) based on genome sequencing.</title>
        <authorList>
            <person name="Grover C.E."/>
            <person name="Arick M.A. 2nd"/>
            <person name="Thrash A."/>
            <person name="Conover J.L."/>
            <person name="Sanders W.S."/>
            <person name="Peterson D.G."/>
            <person name="Frelichowski J.E."/>
            <person name="Scheffler J.A."/>
            <person name="Scheffler B.E."/>
            <person name="Wendel J.F."/>
        </authorList>
    </citation>
    <scope>NUCLEOTIDE SEQUENCE [LARGE SCALE GENOMIC DNA]</scope>
    <source>
        <strain evidence="1">27</strain>
        <tissue evidence="1">Leaf</tissue>
    </source>
</reference>
<keyword evidence="2" id="KW-1185">Reference proteome</keyword>
<gene>
    <name evidence="1" type="ORF">Godav_029007</name>
</gene>